<accession>A0A0G1U2E6</accession>
<protein>
    <submittedName>
        <fullName evidence="5">NUDIX hydrolase</fullName>
    </submittedName>
</protein>
<dbReference type="SUPFAM" id="SSF55811">
    <property type="entry name" value="Nudix"/>
    <property type="match status" value="1"/>
</dbReference>
<dbReference type="InterPro" id="IPR015797">
    <property type="entry name" value="NUDIX_hydrolase-like_dom_sf"/>
</dbReference>
<evidence type="ECO:0000256" key="1">
    <source>
        <dbReference type="ARBA" id="ARBA00001946"/>
    </source>
</evidence>
<dbReference type="Gene3D" id="3.90.79.10">
    <property type="entry name" value="Nucleoside Triphosphate Pyrophosphohydrolase"/>
    <property type="match status" value="1"/>
</dbReference>
<comment type="caution">
    <text evidence="5">The sequence shown here is derived from an EMBL/GenBank/DDBJ whole genome shotgun (WGS) entry which is preliminary data.</text>
</comment>
<dbReference type="PANTHER" id="PTHR43046:SF14">
    <property type="entry name" value="MUTT_NUDIX FAMILY PROTEIN"/>
    <property type="match status" value="1"/>
</dbReference>
<dbReference type="InterPro" id="IPR020084">
    <property type="entry name" value="NUDIX_hydrolase_CS"/>
</dbReference>
<dbReference type="AlphaFoldDB" id="A0A0G1U2E6"/>
<dbReference type="CDD" id="cd02883">
    <property type="entry name" value="NUDIX_Hydrolase"/>
    <property type="match status" value="1"/>
</dbReference>
<sequence>MITCTFENGKTTSLRHVVVHAIVEKDGALLLGKRSGDILESGKWGLPGGFLERGETASQCIIRELEEETGWTGEVITLFRVNTKPNRPAEDRQNVALEFLVRPIKKIGEPDHESSKVDWIPIDKLLPFDQFAFDHGESIRLYLKYRKAPFAIPIVE</sequence>
<evidence type="ECO:0000313" key="5">
    <source>
        <dbReference type="EMBL" id="KKU88216.1"/>
    </source>
</evidence>
<name>A0A0G1U2E6_9BACT</name>
<gene>
    <name evidence="5" type="ORF">UY16_C0011G0009</name>
</gene>
<dbReference type="PRINTS" id="PR00502">
    <property type="entry name" value="NUDIXFAMILY"/>
</dbReference>
<proteinExistence type="inferred from homology"/>
<dbReference type="InterPro" id="IPR000086">
    <property type="entry name" value="NUDIX_hydrolase_dom"/>
</dbReference>
<dbReference type="Proteomes" id="UP000034739">
    <property type="component" value="Unassembled WGS sequence"/>
</dbReference>
<dbReference type="EMBL" id="LCOY01000011">
    <property type="protein sequence ID" value="KKU88216.1"/>
    <property type="molecule type" value="Genomic_DNA"/>
</dbReference>
<comment type="similarity">
    <text evidence="3">Belongs to the Nudix hydrolase family.</text>
</comment>
<dbReference type="InterPro" id="IPR020476">
    <property type="entry name" value="Nudix_hydrolase"/>
</dbReference>
<dbReference type="Pfam" id="PF00293">
    <property type="entry name" value="NUDIX"/>
    <property type="match status" value="1"/>
</dbReference>
<dbReference type="PANTHER" id="PTHR43046">
    <property type="entry name" value="GDP-MANNOSE MANNOSYL HYDROLASE"/>
    <property type="match status" value="1"/>
</dbReference>
<evidence type="ECO:0000256" key="3">
    <source>
        <dbReference type="RuleBase" id="RU003476"/>
    </source>
</evidence>
<dbReference type="PROSITE" id="PS00893">
    <property type="entry name" value="NUDIX_BOX"/>
    <property type="match status" value="1"/>
</dbReference>
<organism evidence="5 6">
    <name type="scientific">Candidatus Gottesmanbacteria bacterium GW2011_GWA2_47_9</name>
    <dbReference type="NCBI Taxonomy" id="1618445"/>
    <lineage>
        <taxon>Bacteria</taxon>
        <taxon>Candidatus Gottesmaniibacteriota</taxon>
    </lineage>
</organism>
<reference evidence="5 6" key="1">
    <citation type="journal article" date="2015" name="Nature">
        <title>rRNA introns, odd ribosomes, and small enigmatic genomes across a large radiation of phyla.</title>
        <authorList>
            <person name="Brown C.T."/>
            <person name="Hug L.A."/>
            <person name="Thomas B.C."/>
            <person name="Sharon I."/>
            <person name="Castelle C.J."/>
            <person name="Singh A."/>
            <person name="Wilkins M.J."/>
            <person name="Williams K.H."/>
            <person name="Banfield J.F."/>
        </authorList>
    </citation>
    <scope>NUCLEOTIDE SEQUENCE [LARGE SCALE GENOMIC DNA]</scope>
</reference>
<feature type="domain" description="Nudix hydrolase" evidence="4">
    <location>
        <begin position="14"/>
        <end position="143"/>
    </location>
</feature>
<evidence type="ECO:0000256" key="2">
    <source>
        <dbReference type="ARBA" id="ARBA00022801"/>
    </source>
</evidence>
<evidence type="ECO:0000313" key="6">
    <source>
        <dbReference type="Proteomes" id="UP000034739"/>
    </source>
</evidence>
<keyword evidence="2 3" id="KW-0378">Hydrolase</keyword>
<comment type="cofactor">
    <cofactor evidence="1">
        <name>Mg(2+)</name>
        <dbReference type="ChEBI" id="CHEBI:18420"/>
    </cofactor>
</comment>
<dbReference type="GO" id="GO:0016787">
    <property type="term" value="F:hydrolase activity"/>
    <property type="evidence" value="ECO:0007669"/>
    <property type="project" value="UniProtKB-KW"/>
</dbReference>
<dbReference type="PROSITE" id="PS51462">
    <property type="entry name" value="NUDIX"/>
    <property type="match status" value="1"/>
</dbReference>
<evidence type="ECO:0000259" key="4">
    <source>
        <dbReference type="PROSITE" id="PS51462"/>
    </source>
</evidence>